<dbReference type="SUPFAM" id="SSF46689">
    <property type="entry name" value="Homeodomain-like"/>
    <property type="match status" value="1"/>
</dbReference>
<dbReference type="EMBL" id="JASVDS010000002">
    <property type="protein sequence ID" value="MDL5031580.1"/>
    <property type="molecule type" value="Genomic_DNA"/>
</dbReference>
<protein>
    <submittedName>
        <fullName evidence="5">AraC family transcriptional regulator</fullName>
    </submittedName>
</protein>
<keyword evidence="6" id="KW-1185">Reference proteome</keyword>
<dbReference type="InterPro" id="IPR020449">
    <property type="entry name" value="Tscrpt_reg_AraC-type_HTH"/>
</dbReference>
<keyword evidence="1" id="KW-0805">Transcription regulation</keyword>
<dbReference type="PROSITE" id="PS01124">
    <property type="entry name" value="HTH_ARAC_FAMILY_2"/>
    <property type="match status" value="1"/>
</dbReference>
<reference evidence="5 6" key="1">
    <citation type="submission" date="2023-06" db="EMBL/GenBank/DDBJ databases">
        <title>Pelomonas sp. APW6 16S ribosomal RNA gene genome sequencing and assembly.</title>
        <authorList>
            <person name="Woo H."/>
        </authorList>
    </citation>
    <scope>NUCLEOTIDE SEQUENCE [LARGE SCALE GENOMIC DNA]</scope>
    <source>
        <strain evidence="5 6">APW6</strain>
    </source>
</reference>
<dbReference type="SMART" id="SM00342">
    <property type="entry name" value="HTH_ARAC"/>
    <property type="match status" value="1"/>
</dbReference>
<keyword evidence="3" id="KW-0804">Transcription</keyword>
<dbReference type="Gene3D" id="1.10.10.60">
    <property type="entry name" value="Homeodomain-like"/>
    <property type="match status" value="1"/>
</dbReference>
<dbReference type="PANTHER" id="PTHR47894">
    <property type="entry name" value="HTH-TYPE TRANSCRIPTIONAL REGULATOR GADX"/>
    <property type="match status" value="1"/>
</dbReference>
<name>A0ABT7LFF2_9BURK</name>
<evidence type="ECO:0000256" key="2">
    <source>
        <dbReference type="ARBA" id="ARBA00023125"/>
    </source>
</evidence>
<dbReference type="Proteomes" id="UP001238603">
    <property type="component" value="Unassembled WGS sequence"/>
</dbReference>
<evidence type="ECO:0000256" key="1">
    <source>
        <dbReference type="ARBA" id="ARBA00023015"/>
    </source>
</evidence>
<dbReference type="Pfam" id="PF12625">
    <property type="entry name" value="Arabinose_bd"/>
    <property type="match status" value="1"/>
</dbReference>
<dbReference type="InterPro" id="IPR032687">
    <property type="entry name" value="AraC-type_N"/>
</dbReference>
<keyword evidence="2" id="KW-0238">DNA-binding</keyword>
<dbReference type="RefSeq" id="WP_285981708.1">
    <property type="nucleotide sequence ID" value="NZ_JASVDS010000002.1"/>
</dbReference>
<evidence type="ECO:0000313" key="6">
    <source>
        <dbReference type="Proteomes" id="UP001238603"/>
    </source>
</evidence>
<sequence>MPDRPPASAPGATPALPEAHPLQRLPAAAQARVVGAYARTAVETAQSLGLDLGVLAQACDWPALATAPLQLPEALPVERYIRFLDAAAGLLGHRGFGLEVGRRMQLSTFASYGLVLCACPDVRAALVQTQRFEGLAHDLGRSELGVEGDTAVYRWHSPWLDRPGADQLVESVMMGIHSFGHWLVGRQLPLSHLRFAHVPADASTGEVYSRLLGVPVEFGAPVTEARFPAALLDLPLANADASMFPALTQAAEARLSARLRETQEPPLVQALREDIAAQLMQGRATLALLAESRQLSARSLQRRLADTGHSFSQLLDEVRQELARRYLRQPELSLTDVAFLLGFSEQSSFNHAFKLWFGASPAAWRAQQR</sequence>
<dbReference type="PANTHER" id="PTHR47894:SF1">
    <property type="entry name" value="HTH-TYPE TRANSCRIPTIONAL REGULATOR VQSM"/>
    <property type="match status" value="1"/>
</dbReference>
<evidence type="ECO:0000313" key="5">
    <source>
        <dbReference type="EMBL" id="MDL5031580.1"/>
    </source>
</evidence>
<evidence type="ECO:0000259" key="4">
    <source>
        <dbReference type="PROSITE" id="PS01124"/>
    </source>
</evidence>
<feature type="domain" description="HTH araC/xylS-type" evidence="4">
    <location>
        <begin position="269"/>
        <end position="367"/>
    </location>
</feature>
<dbReference type="PRINTS" id="PR00032">
    <property type="entry name" value="HTHARAC"/>
</dbReference>
<gene>
    <name evidence="5" type="ORF">QRD43_06630</name>
</gene>
<evidence type="ECO:0000256" key="3">
    <source>
        <dbReference type="ARBA" id="ARBA00023163"/>
    </source>
</evidence>
<accession>A0ABT7LFF2</accession>
<organism evidence="5 6">
    <name type="scientific">Roseateles subflavus</name>
    <dbReference type="NCBI Taxonomy" id="3053353"/>
    <lineage>
        <taxon>Bacteria</taxon>
        <taxon>Pseudomonadati</taxon>
        <taxon>Pseudomonadota</taxon>
        <taxon>Betaproteobacteria</taxon>
        <taxon>Burkholderiales</taxon>
        <taxon>Sphaerotilaceae</taxon>
        <taxon>Roseateles</taxon>
    </lineage>
</organism>
<proteinExistence type="predicted"/>
<comment type="caution">
    <text evidence="5">The sequence shown here is derived from an EMBL/GenBank/DDBJ whole genome shotgun (WGS) entry which is preliminary data.</text>
</comment>
<dbReference type="InterPro" id="IPR018060">
    <property type="entry name" value="HTH_AraC"/>
</dbReference>
<dbReference type="Pfam" id="PF12833">
    <property type="entry name" value="HTH_18"/>
    <property type="match status" value="1"/>
</dbReference>
<dbReference type="InterPro" id="IPR009057">
    <property type="entry name" value="Homeodomain-like_sf"/>
</dbReference>